<dbReference type="AlphaFoldDB" id="A0A165EQU0"/>
<protein>
    <recommendedName>
        <fullName evidence="4">F-box domain-containing protein</fullName>
    </recommendedName>
</protein>
<feature type="non-terminal residue" evidence="2">
    <location>
        <position position="500"/>
    </location>
</feature>
<accession>A0A165EQU0</accession>
<sequence length="500" mass="55341">MWLPSPTSSTGSTSRPVAESDASRRALDHLVLTIMHRCIAFEYTCQIGIGFTDFLLAIFGVPAPRLRRFCLMADSGEDELIFPERAQTIDLRTTWPMLRELCFEGICFPLHLLRVIGLERLRLIPGTCNLDEDCQLDQSFAHIVAELVRTNIALKEIEIGYLDGGGEYAPLEGLESYAPVDTVFSPSLRSVGFTGMPMAYVVPAHMIDHPPQLTNLTRLSLVGVLTCPGMAEENDTGAVAGLVRVLSGAPQLEDLEISDWIHSISMATALLPKARLPYLAKVHLTDMHPNWCYHILGALDAPSLLDVYLEVEYRYGTSNGLCAFFVPTPRMPWRFPSVVELEIVIGDYSSGYMPSLAAGLECEQMLRRGDWSNLEYLTICGHKWLSNAVLDVIIDALSDGSVAPCLRSLTIRRCHTPPRSVEGLGVFRPNRTERNASETADYLNDKRYSSTLASDPEVCESSGAEQGSDEDETRYDSEDDEQIEVEFNECDMCSRGGGSL</sequence>
<evidence type="ECO:0000313" key="3">
    <source>
        <dbReference type="Proteomes" id="UP000077266"/>
    </source>
</evidence>
<evidence type="ECO:0000256" key="1">
    <source>
        <dbReference type="SAM" id="MobiDB-lite"/>
    </source>
</evidence>
<dbReference type="Gene3D" id="3.80.10.10">
    <property type="entry name" value="Ribonuclease Inhibitor"/>
    <property type="match status" value="1"/>
</dbReference>
<feature type="compositionally biased region" description="Low complexity" evidence="1">
    <location>
        <begin position="1"/>
        <end position="16"/>
    </location>
</feature>
<organism evidence="2 3">
    <name type="scientific">Exidia glandulosa HHB12029</name>
    <dbReference type="NCBI Taxonomy" id="1314781"/>
    <lineage>
        <taxon>Eukaryota</taxon>
        <taxon>Fungi</taxon>
        <taxon>Dikarya</taxon>
        <taxon>Basidiomycota</taxon>
        <taxon>Agaricomycotina</taxon>
        <taxon>Agaricomycetes</taxon>
        <taxon>Auriculariales</taxon>
        <taxon>Exidiaceae</taxon>
        <taxon>Exidia</taxon>
    </lineage>
</organism>
<feature type="compositionally biased region" description="Acidic residues" evidence="1">
    <location>
        <begin position="467"/>
        <end position="481"/>
    </location>
</feature>
<dbReference type="SUPFAM" id="SSF52047">
    <property type="entry name" value="RNI-like"/>
    <property type="match status" value="1"/>
</dbReference>
<dbReference type="InterPro" id="IPR032675">
    <property type="entry name" value="LRR_dom_sf"/>
</dbReference>
<dbReference type="EMBL" id="KV426123">
    <property type="protein sequence ID" value="KZV87494.1"/>
    <property type="molecule type" value="Genomic_DNA"/>
</dbReference>
<proteinExistence type="predicted"/>
<dbReference type="InParanoid" id="A0A165EQU0"/>
<reference evidence="2 3" key="1">
    <citation type="journal article" date="2016" name="Mol. Biol. Evol.">
        <title>Comparative Genomics of Early-Diverging Mushroom-Forming Fungi Provides Insights into the Origins of Lignocellulose Decay Capabilities.</title>
        <authorList>
            <person name="Nagy L.G."/>
            <person name="Riley R."/>
            <person name="Tritt A."/>
            <person name="Adam C."/>
            <person name="Daum C."/>
            <person name="Floudas D."/>
            <person name="Sun H."/>
            <person name="Yadav J.S."/>
            <person name="Pangilinan J."/>
            <person name="Larsson K.H."/>
            <person name="Matsuura K."/>
            <person name="Barry K."/>
            <person name="Labutti K."/>
            <person name="Kuo R."/>
            <person name="Ohm R.A."/>
            <person name="Bhattacharya S.S."/>
            <person name="Shirouzu T."/>
            <person name="Yoshinaga Y."/>
            <person name="Martin F.M."/>
            <person name="Grigoriev I.V."/>
            <person name="Hibbett D.S."/>
        </authorList>
    </citation>
    <scope>NUCLEOTIDE SEQUENCE [LARGE SCALE GENOMIC DNA]</scope>
    <source>
        <strain evidence="2 3">HHB12029</strain>
    </source>
</reference>
<keyword evidence="3" id="KW-1185">Reference proteome</keyword>
<dbReference type="Proteomes" id="UP000077266">
    <property type="component" value="Unassembled WGS sequence"/>
</dbReference>
<gene>
    <name evidence="2" type="ORF">EXIGLDRAFT_723648</name>
</gene>
<evidence type="ECO:0000313" key="2">
    <source>
        <dbReference type="EMBL" id="KZV87494.1"/>
    </source>
</evidence>
<evidence type="ECO:0008006" key="4">
    <source>
        <dbReference type="Google" id="ProtNLM"/>
    </source>
</evidence>
<feature type="region of interest" description="Disordered" evidence="1">
    <location>
        <begin position="1"/>
        <end position="20"/>
    </location>
</feature>
<feature type="region of interest" description="Disordered" evidence="1">
    <location>
        <begin position="446"/>
        <end position="481"/>
    </location>
</feature>
<name>A0A165EQU0_EXIGL</name>